<dbReference type="EMBL" id="BLIY01000024">
    <property type="protein sequence ID" value="GFE55678.1"/>
    <property type="molecule type" value="Genomic_DNA"/>
</dbReference>
<dbReference type="PANTHER" id="PTHR24346">
    <property type="entry name" value="MAP/MICROTUBULE AFFINITY-REGULATING KINASE"/>
    <property type="match status" value="1"/>
</dbReference>
<dbReference type="PANTHER" id="PTHR24346:SF77">
    <property type="entry name" value="SERINE THREONINE PROTEIN KINASE"/>
    <property type="match status" value="1"/>
</dbReference>
<feature type="domain" description="Protein kinase" evidence="3">
    <location>
        <begin position="71"/>
        <end position="547"/>
    </location>
</feature>
<evidence type="ECO:0000313" key="5">
    <source>
        <dbReference type="Proteomes" id="UP001057455"/>
    </source>
</evidence>
<dbReference type="AlphaFoldDB" id="A0A9W5WW70"/>
<dbReference type="GO" id="GO:0035556">
    <property type="term" value="P:intracellular signal transduction"/>
    <property type="evidence" value="ECO:0007669"/>
    <property type="project" value="TreeGrafter"/>
</dbReference>
<dbReference type="GO" id="GO:0005524">
    <property type="term" value="F:ATP binding"/>
    <property type="evidence" value="ECO:0007669"/>
    <property type="project" value="UniProtKB-KW"/>
</dbReference>
<organism evidence="4 5">
    <name type="scientific">Babesia ovis</name>
    <dbReference type="NCBI Taxonomy" id="5869"/>
    <lineage>
        <taxon>Eukaryota</taxon>
        <taxon>Sar</taxon>
        <taxon>Alveolata</taxon>
        <taxon>Apicomplexa</taxon>
        <taxon>Aconoidasida</taxon>
        <taxon>Piroplasmida</taxon>
        <taxon>Babesiidae</taxon>
        <taxon>Babesia</taxon>
    </lineage>
</organism>
<dbReference type="SUPFAM" id="SSF56112">
    <property type="entry name" value="Protein kinase-like (PK-like)"/>
    <property type="match status" value="1"/>
</dbReference>
<accession>A0A9W5WW70</accession>
<keyword evidence="1" id="KW-0547">Nucleotide-binding</keyword>
<protein>
    <submittedName>
        <fullName evidence="4">Kinase domain containing protein protein</fullName>
    </submittedName>
</protein>
<proteinExistence type="predicted"/>
<name>A0A9W5WW70_BABOV</name>
<evidence type="ECO:0000256" key="1">
    <source>
        <dbReference type="ARBA" id="ARBA00022741"/>
    </source>
</evidence>
<dbReference type="GO" id="GO:0004674">
    <property type="term" value="F:protein serine/threonine kinase activity"/>
    <property type="evidence" value="ECO:0007669"/>
    <property type="project" value="TreeGrafter"/>
</dbReference>
<keyword evidence="4" id="KW-0418">Kinase</keyword>
<evidence type="ECO:0000259" key="3">
    <source>
        <dbReference type="PROSITE" id="PS50011"/>
    </source>
</evidence>
<dbReference type="OrthoDB" id="343108at2759"/>
<dbReference type="PROSITE" id="PS50011">
    <property type="entry name" value="PROTEIN_KINASE_DOM"/>
    <property type="match status" value="1"/>
</dbReference>
<gene>
    <name evidence="4" type="ORF">BaOVIS_030820</name>
</gene>
<reference evidence="4" key="1">
    <citation type="submission" date="2019-12" db="EMBL/GenBank/DDBJ databases">
        <title>Genome sequence of Babesia ovis.</title>
        <authorList>
            <person name="Yamagishi J."/>
            <person name="Sevinc F."/>
            <person name="Xuan X."/>
        </authorList>
    </citation>
    <scope>NUCLEOTIDE SEQUENCE</scope>
    <source>
        <strain evidence="4">Selcuk</strain>
    </source>
</reference>
<comment type="caution">
    <text evidence="4">The sequence shown here is derived from an EMBL/GenBank/DDBJ whole genome shotgun (WGS) entry which is preliminary data.</text>
</comment>
<dbReference type="GO" id="GO:0005737">
    <property type="term" value="C:cytoplasm"/>
    <property type="evidence" value="ECO:0007669"/>
    <property type="project" value="TreeGrafter"/>
</dbReference>
<dbReference type="InterPro" id="IPR008271">
    <property type="entry name" value="Ser/Thr_kinase_AS"/>
</dbReference>
<dbReference type="Proteomes" id="UP001057455">
    <property type="component" value="Unassembled WGS sequence"/>
</dbReference>
<evidence type="ECO:0000313" key="4">
    <source>
        <dbReference type="EMBL" id="GFE55678.1"/>
    </source>
</evidence>
<evidence type="ECO:0000256" key="2">
    <source>
        <dbReference type="ARBA" id="ARBA00022840"/>
    </source>
</evidence>
<dbReference type="InterPro" id="IPR011009">
    <property type="entry name" value="Kinase-like_dom_sf"/>
</dbReference>
<keyword evidence="4" id="KW-0808">Transferase</keyword>
<dbReference type="Pfam" id="PF00069">
    <property type="entry name" value="Pkinase"/>
    <property type="match status" value="2"/>
</dbReference>
<dbReference type="Gene3D" id="1.10.510.10">
    <property type="entry name" value="Transferase(Phosphotransferase) domain 1"/>
    <property type="match status" value="2"/>
</dbReference>
<dbReference type="InterPro" id="IPR000719">
    <property type="entry name" value="Prot_kinase_dom"/>
</dbReference>
<dbReference type="SMART" id="SM00220">
    <property type="entry name" value="S_TKc"/>
    <property type="match status" value="1"/>
</dbReference>
<dbReference type="PROSITE" id="PS00108">
    <property type="entry name" value="PROTEIN_KINASE_ST"/>
    <property type="match status" value="1"/>
</dbReference>
<keyword evidence="2" id="KW-0067">ATP-binding</keyword>
<sequence length="550" mass="62165">MTNFVMQLVSRLKESDIKVVTKSVCWKPIKINYRQDDPTVSPANLSADILQQLNTKPLEDLLVVGHAVNQYFFQSEIARTNSAVIWSSFDIVKNEFCCIKAYYVESFRRERALRCYGETLDVISQLDKVVDEILHHASVASHPGISTIREIVVNIEDGVFYVVMDYYPGQILHFDVDIKTYTISPLDLTLSAKIEGKACDVQLYKEDDAKVIMKDIAQTVSYLHSKGIIHKDLKPENILLTGSKSFAPETVEVKLSDDIYIPHFGSYPLDRRFTDNIRNEDLMEHIKEFLVTNNSFNYDEVTLPTPVGRHFPYSDTTETEFNFYISSKCPFVCDIIRQGDDDSNNMRIGLSAVNFAKKLLTECENSSDPILNYFLLDNNPDMPYKKHEAFAAAADYLTRYCSNKPIPKRHCSGSSPNQRTPVAVISDFGVASLGEIKDGKKEPLIYDGEGTTSFCSPEALKHVDGGISGNKRDIFSLGLVLYTMIYGRLPHEGGGGIELLVNISEKPLQFPSYRCVSPDLKDLLKGMLCIEPEHRLNMEQVLAHRWFDGI</sequence>
<keyword evidence="5" id="KW-1185">Reference proteome</keyword>